<comment type="caution">
    <text evidence="2">The sequence shown here is derived from an EMBL/GenBank/DDBJ whole genome shotgun (WGS) entry which is preliminary data.</text>
</comment>
<dbReference type="PANTHER" id="PTHR43244:SF2">
    <property type="entry name" value="CONSERVED HYPOTHETICAL ALANINE AND PROLINE-RICH PROTEIN"/>
    <property type="match status" value="1"/>
</dbReference>
<dbReference type="InterPro" id="IPR011251">
    <property type="entry name" value="Luciferase-like_dom"/>
</dbReference>
<protein>
    <submittedName>
        <fullName evidence="2">LLM class flavin-dependent oxidoreductase</fullName>
    </submittedName>
</protein>
<organism evidence="2 3">
    <name type="scientific">Candidatus Dormiibacter inghamiae</name>
    <dbReference type="NCBI Taxonomy" id="3127013"/>
    <lineage>
        <taxon>Bacteria</taxon>
        <taxon>Bacillati</taxon>
        <taxon>Candidatus Dormiibacterota</taxon>
        <taxon>Candidatus Dormibacteria</taxon>
        <taxon>Candidatus Dormibacterales</taxon>
        <taxon>Candidatus Dormibacteraceae</taxon>
        <taxon>Candidatus Dormiibacter</taxon>
    </lineage>
</organism>
<dbReference type="InterPro" id="IPR050564">
    <property type="entry name" value="F420-G6PD/mer"/>
</dbReference>
<reference evidence="2 3" key="1">
    <citation type="submission" date="2020-10" db="EMBL/GenBank/DDBJ databases">
        <title>Ca. Dormibacterota MAGs.</title>
        <authorList>
            <person name="Montgomery K."/>
        </authorList>
    </citation>
    <scope>NUCLEOTIDE SEQUENCE [LARGE SCALE GENOMIC DNA]</scope>
    <source>
        <strain evidence="2">SC8811_S16_3</strain>
    </source>
</reference>
<evidence type="ECO:0000259" key="1">
    <source>
        <dbReference type="Pfam" id="PF00296"/>
    </source>
</evidence>
<dbReference type="RefSeq" id="WP_338176026.1">
    <property type="nucleotide sequence ID" value="NZ_JAEKNQ010000005.1"/>
</dbReference>
<dbReference type="Pfam" id="PF00296">
    <property type="entry name" value="Bac_luciferase"/>
    <property type="match status" value="1"/>
</dbReference>
<dbReference type="EMBL" id="JAEKNQ010000005">
    <property type="protein sequence ID" value="MBJ7601672.1"/>
    <property type="molecule type" value="Genomic_DNA"/>
</dbReference>
<gene>
    <name evidence="2" type="ORF">JF888_00495</name>
</gene>
<dbReference type="SUPFAM" id="SSF51679">
    <property type="entry name" value="Bacterial luciferase-like"/>
    <property type="match status" value="1"/>
</dbReference>
<dbReference type="CDD" id="cd01097">
    <property type="entry name" value="Tetrahydromethanopterin_reductase"/>
    <property type="match status" value="1"/>
</dbReference>
<feature type="domain" description="Luciferase-like" evidence="1">
    <location>
        <begin position="12"/>
        <end position="285"/>
    </location>
</feature>
<evidence type="ECO:0000313" key="2">
    <source>
        <dbReference type="EMBL" id="MBJ7601672.1"/>
    </source>
</evidence>
<proteinExistence type="predicted"/>
<sequence>MKPIGIALPGAATPAEAGRLAARAEFLGFDAVWALDVRREPFLTCAAAIASTSRITVGTNVVVAFARSPTVTATAAWDLTLWSGGRFVLGLGSQVGPTLQARFGVSVERPGPRLRDYVLAVRACFAAFRRGHGRYDGEFYVIRRPAFQPGSEPDVPEPPIYIAAVNPFMTRIAGQVGDGLAAHPFTTPDYLREVMLPALAAGAARAERVRPPVLLQLVVAPNRDLAAAQMLVYTVPSYRRVLDHAGQPQRADAVLAAAQAGRRLEARTLIDSGYLDLLGIAIGLDQESIQRALQRWLPLADRISLSVPWFGVSHSEQMSLMERLLEQAAPLNAA</sequence>
<dbReference type="Gene3D" id="3.20.20.30">
    <property type="entry name" value="Luciferase-like domain"/>
    <property type="match status" value="1"/>
</dbReference>
<dbReference type="AlphaFoldDB" id="A0A934NG51"/>
<dbReference type="PANTHER" id="PTHR43244">
    <property type="match status" value="1"/>
</dbReference>
<dbReference type="Proteomes" id="UP000620075">
    <property type="component" value="Unassembled WGS sequence"/>
</dbReference>
<dbReference type="InterPro" id="IPR036661">
    <property type="entry name" value="Luciferase-like_sf"/>
</dbReference>
<dbReference type="GO" id="GO:0016705">
    <property type="term" value="F:oxidoreductase activity, acting on paired donors, with incorporation or reduction of molecular oxygen"/>
    <property type="evidence" value="ECO:0007669"/>
    <property type="project" value="InterPro"/>
</dbReference>
<evidence type="ECO:0000313" key="3">
    <source>
        <dbReference type="Proteomes" id="UP000620075"/>
    </source>
</evidence>
<accession>A0A934NG51</accession>
<name>A0A934NG51_9BACT</name>